<proteinExistence type="predicted"/>
<feature type="region of interest" description="Disordered" evidence="3">
    <location>
        <begin position="254"/>
        <end position="274"/>
    </location>
</feature>
<evidence type="ECO:0000313" key="5">
    <source>
        <dbReference type="EMBL" id="CBG90369.1"/>
    </source>
</evidence>
<dbReference type="InterPro" id="IPR005068">
    <property type="entry name" value="Phage_lambda_Stf-r2"/>
</dbReference>
<protein>
    <submittedName>
        <fullName evidence="5">Phage tail fibre protein</fullName>
    </submittedName>
</protein>
<dbReference type="GO" id="GO:0019062">
    <property type="term" value="P:virion attachment to host cell"/>
    <property type="evidence" value="ECO:0007669"/>
    <property type="project" value="InterPro"/>
</dbReference>
<organism evidence="5 6">
    <name type="scientific">Citrobacter rodentium (strain ICC168)</name>
    <name type="common">Citrobacter freundii biotype 4280</name>
    <dbReference type="NCBI Taxonomy" id="637910"/>
    <lineage>
        <taxon>Bacteria</taxon>
        <taxon>Pseudomonadati</taxon>
        <taxon>Pseudomonadota</taxon>
        <taxon>Gammaproteobacteria</taxon>
        <taxon>Enterobacterales</taxon>
        <taxon>Enterobacteriaceae</taxon>
        <taxon>Citrobacter</taxon>
    </lineage>
</organism>
<dbReference type="KEGG" id="cro:ROD_36611"/>
<name>D2TSH8_CITRI</name>
<evidence type="ECO:0000256" key="1">
    <source>
        <dbReference type="ARBA" id="ARBA00004328"/>
    </source>
</evidence>
<dbReference type="RefSeq" id="WP_012907680.1">
    <property type="nucleotide sequence ID" value="NC_013716.1"/>
</dbReference>
<feature type="domain" description="Phage tail fibre protein N-terminal" evidence="4">
    <location>
        <begin position="6"/>
        <end position="153"/>
    </location>
</feature>
<dbReference type="InterPro" id="IPR051934">
    <property type="entry name" value="Phage_Tail_Fiber_Structural"/>
</dbReference>
<accession>D2TSH8</accession>
<dbReference type="EMBL" id="FN543502">
    <property type="protein sequence ID" value="CBG90369.1"/>
    <property type="molecule type" value="Genomic_DNA"/>
</dbReference>
<comment type="subcellular location">
    <subcellularLocation>
        <location evidence="1">Virion</location>
    </subcellularLocation>
</comment>
<dbReference type="OrthoDB" id="9810174at2"/>
<dbReference type="Pfam" id="PF12571">
    <property type="entry name" value="Phage_tail_fib"/>
    <property type="match status" value="1"/>
</dbReference>
<dbReference type="InterPro" id="IPR022225">
    <property type="entry name" value="Phage_tail_fibre_N"/>
</dbReference>
<dbReference type="GO" id="GO:0046718">
    <property type="term" value="P:symbiont entry into host cell"/>
    <property type="evidence" value="ECO:0007669"/>
    <property type="project" value="InterPro"/>
</dbReference>
<evidence type="ECO:0000313" key="6">
    <source>
        <dbReference type="Proteomes" id="UP000001889"/>
    </source>
</evidence>
<keyword evidence="6" id="KW-1185">Reference proteome</keyword>
<sequence length="617" mass="64855">MSTTTRKFKTVITDTGAKKLAQAAAPDGKPVRLTHMAVGDGGGTLPTPDSKQTRLVHEVWRHTVNRVILDATHQNRIIAELVIPPETGGFWIREIGVFDEHGDLIAVGNTAESYKPTVAEGSGRAQTFRTILTVSSTATVALTVDNTMVMATVDYVDDKLKEHEQSRRHPDASLTAKGFVQLSSATNSVSETQAATPKAVKAAYDLANAKYTAQDATTAQKGIVQLSSATNSTSETLAATSKAVKAVMDETNKKAPLNSPALTGTPTTPTARQGTNNTQIANTAFVMAAIAALVDSSPDALNTLNELAAALGNDPNFATTMTNALAGKQPKDATLTALAGLATAADRFPYFTGNDVASLATLTKVGRDILAKSTVAAVIEYLGLRELGTSGEKIPLLSTANTWTNRQTFSGGLSGELSGNAATATKLKTARKIAGVGFDGSSDISISAKNVNAFALRQTGNTVNGDTSVGWNWDSGAYNALIGGASALILHFNINAGSCPAVQFRVNYKNGGISYRSARDGYGFELGWSDFYTTTRKPSAGDVGAYTQAECNSRFITGIRLGGLSSVQTWNGPGWSDRSGYVVTGSVNGNRDELIDTTQARPIQYCINGTWYNAGSI</sequence>
<dbReference type="eggNOG" id="COG5301">
    <property type="taxonomic scope" value="Bacteria"/>
</dbReference>
<dbReference type="HOGENOM" id="CLU_008928_11_1_6"/>
<dbReference type="PANTHER" id="PTHR35191">
    <property type="entry name" value="PROPHAGE SIDE TAIL FIBER PROTEIN HOMOLOG STFQ-RELATED"/>
    <property type="match status" value="1"/>
</dbReference>
<reference evidence="5 6" key="1">
    <citation type="journal article" date="2010" name="J. Bacteriol.">
        <title>The Citrobacter rodentium genome sequence reveals convergent evolution with human pathogenic Escherichia coli.</title>
        <authorList>
            <person name="Petty N.K."/>
            <person name="Bulgin R."/>
            <person name="Crepin V.F."/>
            <person name="Cerdeno-Tarraga A.M."/>
            <person name="Schroeder G.N."/>
            <person name="Quail M.A."/>
            <person name="Lennard N."/>
            <person name="Corton C."/>
            <person name="Barron A."/>
            <person name="Clark L."/>
            <person name="Toribio A.L."/>
            <person name="Parkhill J."/>
            <person name="Dougan G."/>
            <person name="Frankel G."/>
            <person name="Thomson N.R."/>
        </authorList>
    </citation>
    <scope>NUCLEOTIDE SEQUENCE [LARGE SCALE GENOMIC DNA]</scope>
    <source>
        <strain evidence="5 6">ICC168</strain>
    </source>
</reference>
<dbReference type="STRING" id="637910.ROD_36611"/>
<dbReference type="PANTHER" id="PTHR35191:SF1">
    <property type="entry name" value="PROPHAGE SIDE TAIL FIBER PROTEIN HOMOLOG STFQ-RELATED"/>
    <property type="match status" value="1"/>
</dbReference>
<dbReference type="Proteomes" id="UP000001889">
    <property type="component" value="Chromosome"/>
</dbReference>
<evidence type="ECO:0000256" key="2">
    <source>
        <dbReference type="ARBA" id="ARBA00022581"/>
    </source>
</evidence>
<gene>
    <name evidence="5" type="primary">H</name>
    <name evidence="5" type="ordered locus">ROD_36611</name>
</gene>
<keyword evidence="2" id="KW-0945">Host-virus interaction</keyword>
<evidence type="ECO:0000259" key="4">
    <source>
        <dbReference type="Pfam" id="PF12571"/>
    </source>
</evidence>
<dbReference type="AlphaFoldDB" id="D2TSH8"/>
<dbReference type="Pfam" id="PF03406">
    <property type="entry name" value="Phage_fiber_2"/>
    <property type="match status" value="2"/>
</dbReference>
<evidence type="ECO:0000256" key="3">
    <source>
        <dbReference type="SAM" id="MobiDB-lite"/>
    </source>
</evidence>